<gene>
    <name evidence="9" type="ORF">SAMN02745126_01620</name>
</gene>
<proteinExistence type="inferred from homology"/>
<accession>A0A1T4LMK1</accession>
<evidence type="ECO:0000256" key="7">
    <source>
        <dbReference type="PROSITE-ProRule" id="PRU01016"/>
    </source>
</evidence>
<keyword evidence="5" id="KW-0680">Restriction system</keyword>
<dbReference type="Gene3D" id="3.90.120.10">
    <property type="entry name" value="DNA Methylase, subunit A, domain 2"/>
    <property type="match status" value="1"/>
</dbReference>
<evidence type="ECO:0000256" key="4">
    <source>
        <dbReference type="ARBA" id="ARBA00022691"/>
    </source>
</evidence>
<dbReference type="InterPro" id="IPR029063">
    <property type="entry name" value="SAM-dependent_MTases_sf"/>
</dbReference>
<evidence type="ECO:0000256" key="2">
    <source>
        <dbReference type="ARBA" id="ARBA00022603"/>
    </source>
</evidence>
<evidence type="ECO:0000256" key="3">
    <source>
        <dbReference type="ARBA" id="ARBA00022679"/>
    </source>
</evidence>
<feature type="active site" evidence="7">
    <location>
        <position position="98"/>
    </location>
</feature>
<name>A0A1T4LMK1_9HYPH</name>
<keyword evidence="2 7" id="KW-0489">Methyltransferase</keyword>
<evidence type="ECO:0000256" key="5">
    <source>
        <dbReference type="ARBA" id="ARBA00022747"/>
    </source>
</evidence>
<dbReference type="EMBL" id="FUWJ01000001">
    <property type="protein sequence ID" value="SJZ55945.1"/>
    <property type="molecule type" value="Genomic_DNA"/>
</dbReference>
<evidence type="ECO:0000256" key="6">
    <source>
        <dbReference type="ARBA" id="ARBA00047422"/>
    </source>
</evidence>
<dbReference type="SUPFAM" id="SSF53335">
    <property type="entry name" value="S-adenosyl-L-methionine-dependent methyltransferases"/>
    <property type="match status" value="1"/>
</dbReference>
<dbReference type="STRING" id="225324.SAMN02745126_01620"/>
<protein>
    <recommendedName>
        <fullName evidence="1">DNA (cytosine-5-)-methyltransferase</fullName>
        <ecNumber evidence="1">2.1.1.37</ecNumber>
    </recommendedName>
</protein>
<dbReference type="InterPro" id="IPR050390">
    <property type="entry name" value="C5-Methyltransferase"/>
</dbReference>
<sequence length="268" mass="29482">MEVAPKVVKAPSPCHNIEIVSLFAGAGGLDLGFKQAGFKIGLAIDSSEAAVMTHKANFPRAKSYAKDLLRLGPAGVLRYVSKTVAVGQRIGVIGGPPCQGFSRANTQAQTNDPRNKLPSLYLRIVRKLQTRYTVEFVVFENVLGIRDQRHSKVYEALVSGLERLGFDVTEKELCALDFGVPQTRRRIVLSGLRAGRNHIEVRPRKCHTGATTVRDVIGGLKKPVFFKFGADPSKFPVHPNHWTMQPKSTRFLEPKTADMDVFAPDPGH</sequence>
<dbReference type="InterPro" id="IPR001525">
    <property type="entry name" value="C5_MeTfrase"/>
</dbReference>
<dbReference type="GO" id="GO:0032259">
    <property type="term" value="P:methylation"/>
    <property type="evidence" value="ECO:0007669"/>
    <property type="project" value="UniProtKB-KW"/>
</dbReference>
<dbReference type="PROSITE" id="PS51679">
    <property type="entry name" value="SAM_MT_C5"/>
    <property type="match status" value="1"/>
</dbReference>
<dbReference type="GO" id="GO:0009307">
    <property type="term" value="P:DNA restriction-modification system"/>
    <property type="evidence" value="ECO:0007669"/>
    <property type="project" value="UniProtKB-KW"/>
</dbReference>
<dbReference type="PRINTS" id="PR00105">
    <property type="entry name" value="C5METTRFRASE"/>
</dbReference>
<dbReference type="GO" id="GO:0003886">
    <property type="term" value="F:DNA (cytosine-5-)-methyltransferase activity"/>
    <property type="evidence" value="ECO:0007669"/>
    <property type="project" value="UniProtKB-EC"/>
</dbReference>
<evidence type="ECO:0000313" key="9">
    <source>
        <dbReference type="EMBL" id="SJZ55945.1"/>
    </source>
</evidence>
<dbReference type="Gene3D" id="3.40.50.150">
    <property type="entry name" value="Vaccinia Virus protein VP39"/>
    <property type="match status" value="1"/>
</dbReference>
<dbReference type="PANTHER" id="PTHR10629">
    <property type="entry name" value="CYTOSINE-SPECIFIC METHYLTRANSFERASE"/>
    <property type="match status" value="1"/>
</dbReference>
<organism evidence="9 10">
    <name type="scientific">Enhydrobacter aerosaccus</name>
    <dbReference type="NCBI Taxonomy" id="225324"/>
    <lineage>
        <taxon>Bacteria</taxon>
        <taxon>Pseudomonadati</taxon>
        <taxon>Pseudomonadota</taxon>
        <taxon>Alphaproteobacteria</taxon>
        <taxon>Hyphomicrobiales</taxon>
        <taxon>Enhydrobacter</taxon>
    </lineage>
</organism>
<dbReference type="AlphaFoldDB" id="A0A1T4LMK1"/>
<keyword evidence="4 7" id="KW-0949">S-adenosyl-L-methionine</keyword>
<keyword evidence="3 7" id="KW-0808">Transferase</keyword>
<comment type="similarity">
    <text evidence="7 8">Belongs to the class I-like SAM-binding methyltransferase superfamily. C5-methyltransferase family.</text>
</comment>
<evidence type="ECO:0000256" key="1">
    <source>
        <dbReference type="ARBA" id="ARBA00011975"/>
    </source>
</evidence>
<dbReference type="Proteomes" id="UP000190092">
    <property type="component" value="Unassembled WGS sequence"/>
</dbReference>
<evidence type="ECO:0000256" key="8">
    <source>
        <dbReference type="RuleBase" id="RU000416"/>
    </source>
</evidence>
<reference evidence="10" key="1">
    <citation type="submission" date="2017-02" db="EMBL/GenBank/DDBJ databases">
        <authorList>
            <person name="Varghese N."/>
            <person name="Submissions S."/>
        </authorList>
    </citation>
    <scope>NUCLEOTIDE SEQUENCE [LARGE SCALE GENOMIC DNA]</scope>
    <source>
        <strain evidence="10">ATCC 27094</strain>
    </source>
</reference>
<comment type="catalytic activity">
    <reaction evidence="6">
        <text>a 2'-deoxycytidine in DNA + S-adenosyl-L-methionine = a 5-methyl-2'-deoxycytidine in DNA + S-adenosyl-L-homocysteine + H(+)</text>
        <dbReference type="Rhea" id="RHEA:13681"/>
        <dbReference type="Rhea" id="RHEA-COMP:11369"/>
        <dbReference type="Rhea" id="RHEA-COMP:11370"/>
        <dbReference type="ChEBI" id="CHEBI:15378"/>
        <dbReference type="ChEBI" id="CHEBI:57856"/>
        <dbReference type="ChEBI" id="CHEBI:59789"/>
        <dbReference type="ChEBI" id="CHEBI:85452"/>
        <dbReference type="ChEBI" id="CHEBI:85454"/>
        <dbReference type="EC" id="2.1.1.37"/>
    </reaction>
</comment>
<dbReference type="EC" id="2.1.1.37" evidence="1"/>
<evidence type="ECO:0000313" key="10">
    <source>
        <dbReference type="Proteomes" id="UP000190092"/>
    </source>
</evidence>
<dbReference type="NCBIfam" id="TIGR00675">
    <property type="entry name" value="dcm"/>
    <property type="match status" value="1"/>
</dbReference>
<dbReference type="Pfam" id="PF00145">
    <property type="entry name" value="DNA_methylase"/>
    <property type="match status" value="1"/>
</dbReference>
<dbReference type="PANTHER" id="PTHR10629:SF52">
    <property type="entry name" value="DNA (CYTOSINE-5)-METHYLTRANSFERASE 1"/>
    <property type="match status" value="1"/>
</dbReference>
<keyword evidence="10" id="KW-1185">Reference proteome</keyword>